<dbReference type="Proteomes" id="UP001275315">
    <property type="component" value="Unassembled WGS sequence"/>
</dbReference>
<dbReference type="Gene3D" id="3.40.50.300">
    <property type="entry name" value="P-loop containing nucleotide triphosphate hydrolases"/>
    <property type="match status" value="1"/>
</dbReference>
<protein>
    <submittedName>
        <fullName evidence="4">AAA family ATPase</fullName>
    </submittedName>
</protein>
<evidence type="ECO:0000313" key="4">
    <source>
        <dbReference type="EMBL" id="MDY0407808.1"/>
    </source>
</evidence>
<organism evidence="4 5">
    <name type="scientific">Paracerasibacillus soli</name>
    <dbReference type="NCBI Taxonomy" id="480284"/>
    <lineage>
        <taxon>Bacteria</taxon>
        <taxon>Bacillati</taxon>
        <taxon>Bacillota</taxon>
        <taxon>Bacilli</taxon>
        <taxon>Bacillales</taxon>
        <taxon>Bacillaceae</taxon>
        <taxon>Paracerasibacillus</taxon>
    </lineage>
</organism>
<dbReference type="InterPro" id="IPR038734">
    <property type="entry name" value="YhaN_AAA"/>
</dbReference>
<name>A0ABU5CN77_9BACI</name>
<dbReference type="Pfam" id="PF13514">
    <property type="entry name" value="AAA_27"/>
    <property type="match status" value="1"/>
</dbReference>
<feature type="domain" description="YhaN AAA" evidence="3">
    <location>
        <begin position="1"/>
        <end position="204"/>
    </location>
</feature>
<feature type="transmembrane region" description="Helical" evidence="2">
    <location>
        <begin position="492"/>
        <end position="510"/>
    </location>
</feature>
<evidence type="ECO:0000256" key="2">
    <source>
        <dbReference type="SAM" id="Phobius"/>
    </source>
</evidence>
<reference evidence="4 5" key="1">
    <citation type="submission" date="2023-10" db="EMBL/GenBank/DDBJ databases">
        <title>Virgibacillus soli CC-YMP-6 genome.</title>
        <authorList>
            <person name="Miliotis G."/>
            <person name="Sengupta P."/>
            <person name="Hameed A."/>
            <person name="Chuvochina M."/>
            <person name="Mcdonagh F."/>
            <person name="Simpson A.C."/>
            <person name="Singh N.K."/>
            <person name="Rekha P.D."/>
            <person name="Raman K."/>
            <person name="Hugenholtz P."/>
            <person name="Venkateswaran K."/>
        </authorList>
    </citation>
    <scope>NUCLEOTIDE SEQUENCE [LARGE SCALE GENOMIC DNA]</scope>
    <source>
        <strain evidence="4 5">CC-YMP-6</strain>
    </source>
</reference>
<comment type="caution">
    <text evidence="4">The sequence shown here is derived from an EMBL/GenBank/DDBJ whole genome shotgun (WGS) entry which is preliminary data.</text>
</comment>
<keyword evidence="2" id="KW-0812">Transmembrane</keyword>
<feature type="coiled-coil region" evidence="1">
    <location>
        <begin position="182"/>
        <end position="240"/>
    </location>
</feature>
<evidence type="ECO:0000256" key="1">
    <source>
        <dbReference type="SAM" id="Coils"/>
    </source>
</evidence>
<keyword evidence="5" id="KW-1185">Reference proteome</keyword>
<dbReference type="EMBL" id="JAWDIQ010000001">
    <property type="protein sequence ID" value="MDY0407808.1"/>
    <property type="molecule type" value="Genomic_DNA"/>
</dbReference>
<evidence type="ECO:0000259" key="3">
    <source>
        <dbReference type="Pfam" id="PF13514"/>
    </source>
</evidence>
<keyword evidence="1" id="KW-0175">Coiled coil</keyword>
<feature type="coiled-coil region" evidence="1">
    <location>
        <begin position="564"/>
        <end position="591"/>
    </location>
</feature>
<keyword evidence="2" id="KW-1133">Transmembrane helix</keyword>
<sequence>MFIKEANIYGFGKWVDQTIAFNDSGFVCIYGENESGKSTLQKFMMFMLFGLYPKERTFYRPKTSSKMGGRLIIKDDKIGEFTIERMDHVKNGAATIYLPNGEIEEDNWLRDYLHGMTLKTYESIYSFSALDLVGIQDLREGDIGEILLGIGLTGSTQIYEVDKRLDQKLGELFKPFGKKPLLNQQITSLQEITKKMQEYEREEEKYKDLKLQLLEIEKSIEVKQIEVEKIRKELLVLEKRRQILPLLYEYQLVIQQLESYPEIIPFPEEGIKRMEQINSYVIPLQSELTVLQANQQNGKERIQKWEEELQELLPFEEAMTVLEYENKFIQIEAERKELNERIEKLSNQIKFELDRLNVSITEDELKATHFSAYLGQSLTEIKEMDQIINREKKQLDLEKRQLITEQEHVETQLQELAEEVLSQEQKLALEDRLAFYDHTKLQMKLQKDAKQKQSAIFQNQQLRKKQSRLFLFLSFPITIVLVILGRQLHAPLFYYLALVSFGIGFGQWILRRATERETVQMIADFVTPYVKSETLSDEERSKIQEKLKINEENEREQTHLFERLKKLDVKLLQLEEKRLQHEQKQQEHIQTQQIHMESYPFFKDYEIAYWPMLYQDLKEMMHFLKGKTDVEKKLVQLNEQRQAIKEVVQRILSQQKRITNKQTYCMLLLI</sequence>
<dbReference type="RefSeq" id="WP_320378590.1">
    <property type="nucleotide sequence ID" value="NZ_JAWDIQ010000001.1"/>
</dbReference>
<dbReference type="PANTHER" id="PTHR41259">
    <property type="entry name" value="DOUBLE-STRAND BREAK REPAIR RAD50 ATPASE, PUTATIVE-RELATED"/>
    <property type="match status" value="1"/>
</dbReference>
<keyword evidence="2" id="KW-0472">Membrane</keyword>
<feature type="coiled-coil region" evidence="1">
    <location>
        <begin position="288"/>
        <end position="355"/>
    </location>
</feature>
<dbReference type="PANTHER" id="PTHR41259:SF1">
    <property type="entry name" value="DOUBLE-STRAND BREAK REPAIR RAD50 ATPASE, PUTATIVE-RELATED"/>
    <property type="match status" value="1"/>
</dbReference>
<feature type="coiled-coil region" evidence="1">
    <location>
        <begin position="381"/>
        <end position="426"/>
    </location>
</feature>
<gene>
    <name evidence="4" type="ORF">RWD45_03275</name>
</gene>
<evidence type="ECO:0000313" key="5">
    <source>
        <dbReference type="Proteomes" id="UP001275315"/>
    </source>
</evidence>
<feature type="coiled-coil region" evidence="1">
    <location>
        <begin position="627"/>
        <end position="654"/>
    </location>
</feature>
<dbReference type="SUPFAM" id="SSF52540">
    <property type="entry name" value="P-loop containing nucleoside triphosphate hydrolases"/>
    <property type="match status" value="1"/>
</dbReference>
<proteinExistence type="predicted"/>
<feature type="transmembrane region" description="Helical" evidence="2">
    <location>
        <begin position="469"/>
        <end position="486"/>
    </location>
</feature>
<dbReference type="InterPro" id="IPR027417">
    <property type="entry name" value="P-loop_NTPase"/>
</dbReference>
<accession>A0ABU5CN77</accession>